<name>A0AAF3JBI1_9BILA</name>
<reference evidence="3" key="1">
    <citation type="submission" date="2024-02" db="UniProtKB">
        <authorList>
            <consortium name="WormBaseParasite"/>
        </authorList>
    </citation>
    <scope>IDENTIFICATION</scope>
</reference>
<keyword evidence="1" id="KW-0732">Signal</keyword>
<organism evidence="2 3">
    <name type="scientific">Mesorhabditis belari</name>
    <dbReference type="NCBI Taxonomy" id="2138241"/>
    <lineage>
        <taxon>Eukaryota</taxon>
        <taxon>Metazoa</taxon>
        <taxon>Ecdysozoa</taxon>
        <taxon>Nematoda</taxon>
        <taxon>Chromadorea</taxon>
        <taxon>Rhabditida</taxon>
        <taxon>Rhabditina</taxon>
        <taxon>Rhabditomorpha</taxon>
        <taxon>Rhabditoidea</taxon>
        <taxon>Rhabditidae</taxon>
        <taxon>Mesorhabditinae</taxon>
        <taxon>Mesorhabditis</taxon>
    </lineage>
</organism>
<accession>A0AAF3JBI1</accession>
<dbReference type="AlphaFoldDB" id="A0AAF3JBI1"/>
<protein>
    <submittedName>
        <fullName evidence="3">Uncharacterized protein</fullName>
    </submittedName>
</protein>
<proteinExistence type="predicted"/>
<feature type="signal peptide" evidence="1">
    <location>
        <begin position="1"/>
        <end position="24"/>
    </location>
</feature>
<dbReference type="Proteomes" id="UP000887575">
    <property type="component" value="Unassembled WGS sequence"/>
</dbReference>
<keyword evidence="2" id="KW-1185">Reference proteome</keyword>
<evidence type="ECO:0000313" key="2">
    <source>
        <dbReference type="Proteomes" id="UP000887575"/>
    </source>
</evidence>
<evidence type="ECO:0000313" key="3">
    <source>
        <dbReference type="WBParaSite" id="MBELARI_LOCUS8376"/>
    </source>
</evidence>
<dbReference type="WBParaSite" id="MBELARI_LOCUS8376">
    <property type="protein sequence ID" value="MBELARI_LOCUS8376"/>
    <property type="gene ID" value="MBELARI_LOCUS8376"/>
</dbReference>
<evidence type="ECO:0000256" key="1">
    <source>
        <dbReference type="SAM" id="SignalP"/>
    </source>
</evidence>
<feature type="chain" id="PRO_5041932724" evidence="1">
    <location>
        <begin position="25"/>
        <end position="106"/>
    </location>
</feature>
<sequence length="106" mass="12255">MFLNFLIQCILFCIFQNSFFVTSATCKSNEYCPQNWEILRRNDQSAYTCDPMNGEVKCPKPYKCVHSKCGIAFCCAHLAALENWRREKEIEEEILKGENDGDDGEL</sequence>